<keyword evidence="1" id="KW-1133">Transmembrane helix</keyword>
<organism evidence="3 4">
    <name type="scientific">Discina gigas</name>
    <dbReference type="NCBI Taxonomy" id="1032678"/>
    <lineage>
        <taxon>Eukaryota</taxon>
        <taxon>Fungi</taxon>
        <taxon>Dikarya</taxon>
        <taxon>Ascomycota</taxon>
        <taxon>Pezizomycotina</taxon>
        <taxon>Pezizomycetes</taxon>
        <taxon>Pezizales</taxon>
        <taxon>Discinaceae</taxon>
        <taxon>Discina</taxon>
    </lineage>
</organism>
<comment type="caution">
    <text evidence="3">The sequence shown here is derived from an EMBL/GenBank/DDBJ whole genome shotgun (WGS) entry which is preliminary data.</text>
</comment>
<evidence type="ECO:0000313" key="4">
    <source>
        <dbReference type="Proteomes" id="UP001447188"/>
    </source>
</evidence>
<evidence type="ECO:0000313" key="3">
    <source>
        <dbReference type="EMBL" id="KAL0632905.1"/>
    </source>
</evidence>
<feature type="non-terminal residue" evidence="3">
    <location>
        <position position="271"/>
    </location>
</feature>
<name>A0ABR3GAU2_9PEZI</name>
<feature type="chain" id="PRO_5046226189" evidence="2">
    <location>
        <begin position="28"/>
        <end position="271"/>
    </location>
</feature>
<protein>
    <submittedName>
        <fullName evidence="3">Uncharacterized protein</fullName>
    </submittedName>
</protein>
<keyword evidence="4" id="KW-1185">Reference proteome</keyword>
<keyword evidence="2" id="KW-0732">Signal</keyword>
<accession>A0ABR3GAU2</accession>
<feature type="signal peptide" evidence="2">
    <location>
        <begin position="1"/>
        <end position="27"/>
    </location>
</feature>
<feature type="transmembrane region" description="Helical" evidence="1">
    <location>
        <begin position="239"/>
        <end position="259"/>
    </location>
</feature>
<gene>
    <name evidence="3" type="ORF">Q9L58_008221</name>
</gene>
<sequence>MAFTLLPPQAISFVITLVLYLIRGVGAAIDFQKCCTQVPVSDNLRPFQWDACHSQFNASETDPRKMYAPAIITTYVWCREHCEKGGGGFQLSQTDQWLTPLAAWIIPASALLFLLPISEHLKSNEQIYGRTLKKKIMSHYVNNWLHPMIEYAQILGDPASAFNGSLAEMIADWNMCLSLHRPTNGKRERELILTVILVEQAAFSCHPTRNALELMACSDRVREYSKSACKVIWSARKKFNTSVVLPVALYIGVAAAVFYDACQKLGDNGTS</sequence>
<keyword evidence="1" id="KW-0472">Membrane</keyword>
<evidence type="ECO:0000256" key="1">
    <source>
        <dbReference type="SAM" id="Phobius"/>
    </source>
</evidence>
<dbReference type="EMBL" id="JBBBZM010000145">
    <property type="protein sequence ID" value="KAL0632905.1"/>
    <property type="molecule type" value="Genomic_DNA"/>
</dbReference>
<reference evidence="3 4" key="1">
    <citation type="submission" date="2024-02" db="EMBL/GenBank/DDBJ databases">
        <title>Discinaceae phylogenomics.</title>
        <authorList>
            <person name="Dirks A.C."/>
            <person name="James T.Y."/>
        </authorList>
    </citation>
    <scope>NUCLEOTIDE SEQUENCE [LARGE SCALE GENOMIC DNA]</scope>
    <source>
        <strain evidence="3 4">ACD0624</strain>
    </source>
</reference>
<keyword evidence="1" id="KW-0812">Transmembrane</keyword>
<dbReference type="Proteomes" id="UP001447188">
    <property type="component" value="Unassembled WGS sequence"/>
</dbReference>
<proteinExistence type="predicted"/>
<evidence type="ECO:0000256" key="2">
    <source>
        <dbReference type="SAM" id="SignalP"/>
    </source>
</evidence>